<dbReference type="SUPFAM" id="SSF57716">
    <property type="entry name" value="Glucocorticoid receptor-like (DNA-binding domain)"/>
    <property type="match status" value="2"/>
</dbReference>
<keyword evidence="1 5" id="KW-0479">Metal-binding</keyword>
<keyword evidence="3 5" id="KW-0862">Zinc</keyword>
<gene>
    <name evidence="8" type="ORF">LY79DRAFT_574378</name>
</gene>
<evidence type="ECO:0000256" key="2">
    <source>
        <dbReference type="ARBA" id="ARBA00022737"/>
    </source>
</evidence>
<reference evidence="8" key="1">
    <citation type="submission" date="2021-06" db="EMBL/GenBank/DDBJ databases">
        <title>Comparative genomics, transcriptomics and evolutionary studies reveal genomic signatures of adaptation to plant cell wall in hemibiotrophic fungi.</title>
        <authorList>
            <consortium name="DOE Joint Genome Institute"/>
            <person name="Baroncelli R."/>
            <person name="Diaz J.F."/>
            <person name="Benocci T."/>
            <person name="Peng M."/>
            <person name="Battaglia E."/>
            <person name="Haridas S."/>
            <person name="Andreopoulos W."/>
            <person name="Labutti K."/>
            <person name="Pangilinan J."/>
            <person name="Floch G.L."/>
            <person name="Makela M.R."/>
            <person name="Henrissat B."/>
            <person name="Grigoriev I.V."/>
            <person name="Crouch J.A."/>
            <person name="De Vries R.P."/>
            <person name="Sukno S.A."/>
            <person name="Thon M.R."/>
        </authorList>
    </citation>
    <scope>NUCLEOTIDE SEQUENCE</scope>
    <source>
        <strain evidence="8">CBS 125086</strain>
    </source>
</reference>
<dbReference type="CDD" id="cd08368">
    <property type="entry name" value="LIM"/>
    <property type="match status" value="1"/>
</dbReference>
<evidence type="ECO:0000256" key="5">
    <source>
        <dbReference type="PROSITE-ProRule" id="PRU00125"/>
    </source>
</evidence>
<feature type="region of interest" description="Disordered" evidence="6">
    <location>
        <begin position="384"/>
        <end position="579"/>
    </location>
</feature>
<accession>A0AAD8QCC5</accession>
<dbReference type="PANTHER" id="PTHR24205:SF16">
    <property type="entry name" value="GH01042P-RELATED"/>
    <property type="match status" value="1"/>
</dbReference>
<dbReference type="FunFam" id="2.10.110.10:FF:000077">
    <property type="entry name" value="LIM domain protein"/>
    <property type="match status" value="1"/>
</dbReference>
<name>A0AAD8QCC5_9PEZI</name>
<comment type="caution">
    <text evidence="8">The sequence shown here is derived from an EMBL/GenBank/DDBJ whole genome shotgun (WGS) entry which is preliminary data.</text>
</comment>
<dbReference type="Proteomes" id="UP001230504">
    <property type="component" value="Unassembled WGS sequence"/>
</dbReference>
<dbReference type="GO" id="GO:0030695">
    <property type="term" value="F:GTPase regulator activity"/>
    <property type="evidence" value="ECO:0007669"/>
    <property type="project" value="UniProtKB-ARBA"/>
</dbReference>
<protein>
    <submittedName>
        <fullName evidence="8">LIM domain-containing protein</fullName>
    </submittedName>
</protein>
<dbReference type="SMART" id="SM00132">
    <property type="entry name" value="LIM"/>
    <property type="match status" value="3"/>
</dbReference>
<dbReference type="GO" id="GO:0046872">
    <property type="term" value="F:metal ion binding"/>
    <property type="evidence" value="ECO:0007669"/>
    <property type="project" value="UniProtKB-KW"/>
</dbReference>
<feature type="compositionally biased region" description="Basic and acidic residues" evidence="6">
    <location>
        <begin position="461"/>
        <end position="472"/>
    </location>
</feature>
<feature type="compositionally biased region" description="Low complexity" evidence="6">
    <location>
        <begin position="243"/>
        <end position="259"/>
    </location>
</feature>
<feature type="compositionally biased region" description="Polar residues" evidence="6">
    <location>
        <begin position="71"/>
        <end position="96"/>
    </location>
</feature>
<dbReference type="EMBL" id="JAHLJV010000001">
    <property type="protein sequence ID" value="KAK1599932.1"/>
    <property type="molecule type" value="Genomic_DNA"/>
</dbReference>
<dbReference type="RefSeq" id="XP_060420428.1">
    <property type="nucleotide sequence ID" value="XM_060559585.1"/>
</dbReference>
<feature type="region of interest" description="Disordered" evidence="6">
    <location>
        <begin position="1"/>
        <end position="136"/>
    </location>
</feature>
<feature type="domain" description="LIM zinc-binding" evidence="7">
    <location>
        <begin position="742"/>
        <end position="802"/>
    </location>
</feature>
<feature type="compositionally biased region" description="Low complexity" evidence="6">
    <location>
        <begin position="97"/>
        <end position="106"/>
    </location>
</feature>
<feature type="region of interest" description="Disordered" evidence="6">
    <location>
        <begin position="156"/>
        <end position="185"/>
    </location>
</feature>
<proteinExistence type="predicted"/>
<dbReference type="GO" id="GO:0005634">
    <property type="term" value="C:nucleus"/>
    <property type="evidence" value="ECO:0007669"/>
    <property type="project" value="TreeGrafter"/>
</dbReference>
<keyword evidence="9" id="KW-1185">Reference proteome</keyword>
<dbReference type="Pfam" id="PF00412">
    <property type="entry name" value="LIM"/>
    <property type="match status" value="3"/>
</dbReference>
<keyword evidence="4 5" id="KW-0440">LIM domain</keyword>
<dbReference type="Gene3D" id="2.10.110.10">
    <property type="entry name" value="Cysteine Rich Protein"/>
    <property type="match status" value="3"/>
</dbReference>
<dbReference type="PANTHER" id="PTHR24205">
    <property type="entry name" value="FOUR AND A HALF LIM DOMAINS PROTEIN"/>
    <property type="match status" value="1"/>
</dbReference>
<feature type="domain" description="LIM zinc-binding" evidence="7">
    <location>
        <begin position="583"/>
        <end position="645"/>
    </location>
</feature>
<dbReference type="AlphaFoldDB" id="A0AAD8QCC5"/>
<evidence type="ECO:0000256" key="1">
    <source>
        <dbReference type="ARBA" id="ARBA00022723"/>
    </source>
</evidence>
<feature type="compositionally biased region" description="Basic and acidic residues" evidence="6">
    <location>
        <begin position="409"/>
        <end position="440"/>
    </location>
</feature>
<evidence type="ECO:0000256" key="6">
    <source>
        <dbReference type="SAM" id="MobiDB-lite"/>
    </source>
</evidence>
<feature type="region of interest" description="Disordered" evidence="6">
    <location>
        <begin position="200"/>
        <end position="361"/>
    </location>
</feature>
<dbReference type="GO" id="GO:0003712">
    <property type="term" value="F:transcription coregulator activity"/>
    <property type="evidence" value="ECO:0007669"/>
    <property type="project" value="TreeGrafter"/>
</dbReference>
<evidence type="ECO:0000256" key="4">
    <source>
        <dbReference type="ARBA" id="ARBA00023038"/>
    </source>
</evidence>
<organism evidence="8 9">
    <name type="scientific">Colletotrichum navitas</name>
    <dbReference type="NCBI Taxonomy" id="681940"/>
    <lineage>
        <taxon>Eukaryota</taxon>
        <taxon>Fungi</taxon>
        <taxon>Dikarya</taxon>
        <taxon>Ascomycota</taxon>
        <taxon>Pezizomycotina</taxon>
        <taxon>Sordariomycetes</taxon>
        <taxon>Hypocreomycetidae</taxon>
        <taxon>Glomerellales</taxon>
        <taxon>Glomerellaceae</taxon>
        <taxon>Colletotrichum</taxon>
        <taxon>Colletotrichum graminicola species complex</taxon>
    </lineage>
</organism>
<feature type="compositionally biased region" description="Basic residues" evidence="6">
    <location>
        <begin position="214"/>
        <end position="224"/>
    </location>
</feature>
<dbReference type="PROSITE" id="PS50023">
    <property type="entry name" value="LIM_DOMAIN_2"/>
    <property type="match status" value="3"/>
</dbReference>
<feature type="compositionally biased region" description="Basic and acidic residues" evidence="6">
    <location>
        <begin position="334"/>
        <end position="343"/>
    </location>
</feature>
<dbReference type="PROSITE" id="PS00478">
    <property type="entry name" value="LIM_DOMAIN_1"/>
    <property type="match status" value="1"/>
</dbReference>
<dbReference type="InterPro" id="IPR001781">
    <property type="entry name" value="Znf_LIM"/>
</dbReference>
<evidence type="ECO:0000313" key="8">
    <source>
        <dbReference type="EMBL" id="KAK1599932.1"/>
    </source>
</evidence>
<keyword evidence="2" id="KW-0677">Repeat</keyword>
<feature type="compositionally biased region" description="Polar residues" evidence="6">
    <location>
        <begin position="390"/>
        <end position="403"/>
    </location>
</feature>
<evidence type="ECO:0000259" key="7">
    <source>
        <dbReference type="PROSITE" id="PS50023"/>
    </source>
</evidence>
<evidence type="ECO:0000256" key="3">
    <source>
        <dbReference type="ARBA" id="ARBA00022833"/>
    </source>
</evidence>
<sequence length="953" mass="105332">MHRRKSTEKTRKVTPPSPCYMNNEQFAAYLANLRTNRVTRPGGARPLPPSSSSTRSKRTSYEHSVPEPLSQPESPALSSPSTIDAPSRPTLFSANTSFSSRHSMSSTQGRDYYPYRPTSPLKPSEVVPTTTYMERGQRWMEKEEAVSLRQAMDDMQIKTDEPGSQKDAACTKNSTGGTPDDDESRIYNAALDEASELVWQHQNGVRPPDPHAPYRYRPHLRKNSYAHARTASVGKYGDRVTPSGLARDASRSASGSSTDSDGHSRRSRPSLALSRDSFRGDNCSPEEPSEPSDASRPLPKPMSSGRRRSSMKRNISGEVEKPFSGDQIWEEPEGTFREDKFKTQSESAWNSPLVDKPKNPQGQVRFAAALPTDRVAPWKPRCNVEIHRNPPSQSRNPLYTTNSPAPKPAVDDVVPKKNGMEIRSDDIRGATSMKLKDRSAKLPTPTAVSDRPGRPIVSFDSKWKAPDERTDVRPGSGSGNNTSGASSQKSQPMEIPSIVVAPEEPPSDRPHGVPAVPSISIGGVDEGIGSSPGIPVVVTPDDNSSASTPRPLPDPKTASRARPFQRPQRHWSPAAGSGNRSTTLCHECSFPIEGRFVSLAGLSERFHPQCFSCYACGTGLEALEISPEPDAHRKERLERIRRRANGEVLEEKPGKTMAEDGDERLRFFCHLDWHELYAPRCKHCKTPILGEHVVALGEHWHYGHFFCAECGDPFEKGMTHIEKDGYAWCINCQTKRTERRAPKCKKCKTAVIGQYIRALGGEWHDECFRCASCQGGFDDGQVFPREKEPPTCSWCTSRVSPSAISSWEGNHISILRQYTSRGGSTAYRVWGICGLHTLALEQESYGIHSLSLSLAKSCHEFIKLGRALDLEEDFVVVVGDLDVQVFDCRRSVLATSRRAAVLVFARHCATITAQSGQVSQGRSRGFLEHLASYVVKARSRRTFSTSAIRPSLA</sequence>
<evidence type="ECO:0000313" key="9">
    <source>
        <dbReference type="Proteomes" id="UP001230504"/>
    </source>
</evidence>
<dbReference type="GeneID" id="85443825"/>
<feature type="domain" description="LIM zinc-binding" evidence="7">
    <location>
        <begin position="679"/>
        <end position="739"/>
    </location>
</feature>